<protein>
    <submittedName>
        <fullName evidence="1">Uncharacterized protein</fullName>
    </submittedName>
</protein>
<keyword evidence="2" id="KW-1185">Reference proteome</keyword>
<dbReference type="EMBL" id="JAXQNO010000023">
    <property type="protein sequence ID" value="KAK4764892.1"/>
    <property type="molecule type" value="Genomic_DNA"/>
</dbReference>
<dbReference type="AlphaFoldDB" id="A0AAN7KF04"/>
<comment type="caution">
    <text evidence="1">The sequence shown here is derived from an EMBL/GenBank/DDBJ whole genome shotgun (WGS) entry which is preliminary data.</text>
</comment>
<organism evidence="1 2">
    <name type="scientific">Trapa natans</name>
    <name type="common">Water chestnut</name>
    <dbReference type="NCBI Taxonomy" id="22666"/>
    <lineage>
        <taxon>Eukaryota</taxon>
        <taxon>Viridiplantae</taxon>
        <taxon>Streptophyta</taxon>
        <taxon>Embryophyta</taxon>
        <taxon>Tracheophyta</taxon>
        <taxon>Spermatophyta</taxon>
        <taxon>Magnoliopsida</taxon>
        <taxon>eudicotyledons</taxon>
        <taxon>Gunneridae</taxon>
        <taxon>Pentapetalae</taxon>
        <taxon>rosids</taxon>
        <taxon>malvids</taxon>
        <taxon>Myrtales</taxon>
        <taxon>Lythraceae</taxon>
        <taxon>Trapa</taxon>
    </lineage>
</organism>
<proteinExistence type="predicted"/>
<name>A0AAN7KF04_TRANT</name>
<reference evidence="1 2" key="1">
    <citation type="journal article" date="2023" name="Hortic Res">
        <title>Pangenome of water caltrop reveals structural variations and asymmetric subgenome divergence after allopolyploidization.</title>
        <authorList>
            <person name="Zhang X."/>
            <person name="Chen Y."/>
            <person name="Wang L."/>
            <person name="Yuan Y."/>
            <person name="Fang M."/>
            <person name="Shi L."/>
            <person name="Lu R."/>
            <person name="Comes H.P."/>
            <person name="Ma Y."/>
            <person name="Chen Y."/>
            <person name="Huang G."/>
            <person name="Zhou Y."/>
            <person name="Zheng Z."/>
            <person name="Qiu Y."/>
        </authorList>
    </citation>
    <scope>NUCLEOTIDE SEQUENCE [LARGE SCALE GENOMIC DNA]</scope>
    <source>
        <strain evidence="1">F231</strain>
    </source>
</reference>
<evidence type="ECO:0000313" key="2">
    <source>
        <dbReference type="Proteomes" id="UP001346149"/>
    </source>
</evidence>
<dbReference type="Proteomes" id="UP001346149">
    <property type="component" value="Unassembled WGS sequence"/>
</dbReference>
<evidence type="ECO:0000313" key="1">
    <source>
        <dbReference type="EMBL" id="KAK4764892.1"/>
    </source>
</evidence>
<accession>A0AAN7KF04</accession>
<sequence length="66" mass="7342">MSVPLCFLKCLVECHHSSFSFTEERLRSGDPEVMEHFCKVGCSTSLCNDISTQDDPAEVQVSNCVD</sequence>
<gene>
    <name evidence="1" type="ORF">SAY86_025982</name>
</gene>